<dbReference type="GO" id="GO:0012505">
    <property type="term" value="C:endomembrane system"/>
    <property type="evidence" value="ECO:0007669"/>
    <property type="project" value="TreeGrafter"/>
</dbReference>
<keyword evidence="1" id="KW-0175">Coiled coil</keyword>
<dbReference type="EMBL" id="ADFV01094370">
    <property type="status" value="NOT_ANNOTATED_CDS"/>
    <property type="molecule type" value="Genomic_DNA"/>
</dbReference>
<dbReference type="EMBL" id="ADFV01094372">
    <property type="status" value="NOT_ANNOTATED_CDS"/>
    <property type="molecule type" value="Genomic_DNA"/>
</dbReference>
<dbReference type="Proteomes" id="UP000001073">
    <property type="component" value="Chromosome X"/>
</dbReference>
<feature type="domain" description="Amidase" evidence="2">
    <location>
        <begin position="138"/>
        <end position="443"/>
    </location>
</feature>
<dbReference type="EMBL" id="ADFV01094376">
    <property type="status" value="NOT_ANNOTATED_CDS"/>
    <property type="molecule type" value="Genomic_DNA"/>
</dbReference>
<evidence type="ECO:0000256" key="1">
    <source>
        <dbReference type="SAM" id="Coils"/>
    </source>
</evidence>
<dbReference type="EMBL" id="ADFV01094368">
    <property type="status" value="NOT_ANNOTATED_CDS"/>
    <property type="molecule type" value="Genomic_DNA"/>
</dbReference>
<dbReference type="Ensembl" id="ENSNLET00000020844.2">
    <property type="protein sequence ID" value="ENSNLEP00000019847.2"/>
    <property type="gene ID" value="ENSNLEG00000016362.2"/>
</dbReference>
<evidence type="ECO:0000259" key="2">
    <source>
        <dbReference type="Pfam" id="PF01425"/>
    </source>
</evidence>
<name>G1S2V9_NOMLE</name>
<dbReference type="GeneTree" id="ENSGT00940000162502"/>
<protein>
    <submittedName>
        <fullName evidence="3">Fatty acid amide hydrolase 2</fullName>
    </submittedName>
</protein>
<dbReference type="HOGENOM" id="CLU_009600_16_1_1"/>
<dbReference type="InterPro" id="IPR036928">
    <property type="entry name" value="AS_sf"/>
</dbReference>
<dbReference type="EMBL" id="ADFV01094374">
    <property type="status" value="NOT_ANNOTATED_CDS"/>
    <property type="molecule type" value="Genomic_DNA"/>
</dbReference>
<dbReference type="EMBL" id="ADFV01094377">
    <property type="status" value="NOT_ANNOTATED_CDS"/>
    <property type="molecule type" value="Genomic_DNA"/>
</dbReference>
<keyword evidence="4" id="KW-1185">Reference proteome</keyword>
<proteinExistence type="predicted"/>
<organism evidence="3 4">
    <name type="scientific">Nomascus leucogenys</name>
    <name type="common">Northern white-cheeked gibbon</name>
    <name type="synonym">Hylobates leucogenys</name>
    <dbReference type="NCBI Taxonomy" id="61853"/>
    <lineage>
        <taxon>Eukaryota</taxon>
        <taxon>Metazoa</taxon>
        <taxon>Chordata</taxon>
        <taxon>Craniata</taxon>
        <taxon>Vertebrata</taxon>
        <taxon>Euteleostomi</taxon>
        <taxon>Mammalia</taxon>
        <taxon>Eutheria</taxon>
        <taxon>Euarchontoglires</taxon>
        <taxon>Primates</taxon>
        <taxon>Haplorrhini</taxon>
        <taxon>Catarrhini</taxon>
        <taxon>Hylobatidae</taxon>
        <taxon>Nomascus</taxon>
    </lineage>
</organism>
<reference evidence="3 4" key="1">
    <citation type="submission" date="2012-10" db="EMBL/GenBank/DDBJ databases">
        <authorList>
            <consortium name="Gibbon Genome Sequencing Consortium"/>
        </authorList>
    </citation>
    <scope>NUCLEOTIDE SEQUENCE [LARGE SCALE GENOMIC DNA]</scope>
</reference>
<dbReference type="OMA" id="MHEDTTD"/>
<dbReference type="FunCoup" id="G1S2V9">
    <property type="interactions" value="9"/>
</dbReference>
<gene>
    <name evidence="3" type="primary">FAAH2</name>
</gene>
<accession>G1S2V9</accession>
<evidence type="ECO:0000313" key="3">
    <source>
        <dbReference type="Ensembl" id="ENSNLEP00000019847.2"/>
    </source>
</evidence>
<dbReference type="InParanoid" id="G1S2V9"/>
<dbReference type="eggNOG" id="KOG1212">
    <property type="taxonomic scope" value="Eukaryota"/>
</dbReference>
<dbReference type="InterPro" id="IPR052739">
    <property type="entry name" value="FAAH2"/>
</dbReference>
<dbReference type="Gene3D" id="3.90.1300.10">
    <property type="entry name" value="Amidase signature (AS) domain"/>
    <property type="match status" value="2"/>
</dbReference>
<reference evidence="3" key="2">
    <citation type="submission" date="2025-08" db="UniProtKB">
        <authorList>
            <consortium name="Ensembl"/>
        </authorList>
    </citation>
    <scope>IDENTIFICATION</scope>
</reference>
<dbReference type="EMBL" id="ADFV01094373">
    <property type="status" value="NOT_ANNOTATED_CDS"/>
    <property type="molecule type" value="Genomic_DNA"/>
</dbReference>
<reference evidence="3" key="3">
    <citation type="submission" date="2025-09" db="UniProtKB">
        <authorList>
            <consortium name="Ensembl"/>
        </authorList>
    </citation>
    <scope>IDENTIFICATION</scope>
</reference>
<dbReference type="InterPro" id="IPR023631">
    <property type="entry name" value="Amidase_dom"/>
</dbReference>
<dbReference type="EMBL" id="ADFV01094369">
    <property type="status" value="NOT_ANNOTATED_CDS"/>
    <property type="molecule type" value="Genomic_DNA"/>
</dbReference>
<feature type="coiled-coil region" evidence="1">
    <location>
        <begin position="93"/>
        <end position="120"/>
    </location>
</feature>
<dbReference type="PANTHER" id="PTHR43372:SF4">
    <property type="entry name" value="FATTY-ACID AMIDE HYDROLASE 2"/>
    <property type="match status" value="1"/>
</dbReference>
<evidence type="ECO:0000313" key="4">
    <source>
        <dbReference type="Proteomes" id="UP000001073"/>
    </source>
</evidence>
<dbReference type="AlphaFoldDB" id="G1S2V9"/>
<dbReference type="SUPFAM" id="SSF75304">
    <property type="entry name" value="Amidase signature (AS) enzymes"/>
    <property type="match status" value="1"/>
</dbReference>
<dbReference type="EMBL" id="ADFV01094375">
    <property type="status" value="NOT_ANNOTATED_CDS"/>
    <property type="molecule type" value="Genomic_DNA"/>
</dbReference>
<dbReference type="PANTHER" id="PTHR43372">
    <property type="entry name" value="FATTY-ACID AMIDE HYDROLASE"/>
    <property type="match status" value="1"/>
</dbReference>
<dbReference type="EMBL" id="ADFV01094371">
    <property type="status" value="NOT_ANNOTATED_CDS"/>
    <property type="molecule type" value="Genomic_DNA"/>
</dbReference>
<dbReference type="Pfam" id="PF01425">
    <property type="entry name" value="Amidase"/>
    <property type="match status" value="1"/>
</dbReference>
<dbReference type="STRING" id="61853.ENSNLEP00000019847"/>
<sequence length="462" mass="50767">MAPSFTARIQLFLLQALGFLIGLVGRAALVLGGPKFASKTPRPVTEPLLLLSGMQLAKLIRQRKVKCIDVVQAYINRIKDVNPVINGIVKYRFEEAMKEAHAVDQKLAEKQEDEATLENKWPFLGVPLTVKEAFQVQGGEGCTLAAACSVIGVGSDIGGSIRMPAFFNGIFGHKPSPGVVPNKGQFPLAVGAQELFLCTGPMCRYAEDLAPMLKVMAGPGIKRLKLDTKVHLKDLKFYWMEHDGGSFLISKVDQDLILAQKKVVVHLETILGASVQHVKLKKMKYSLQLWITMMSAKGHDGKEPVKFVDLLGDHGKHVNPLWELIKWCLGLSVYTIPSIGLALLEEKLRYNNGKYHKFKAVEESLREELVEMLGDDGVFLYPSHPTVAPKHHVPLTRPFNFAYTGVFSALGLPVTQCPLGLNAKGLPLGIQVVAGPFNDHLTLAVAQYLEKTFGGWVCPGKF</sequence>